<dbReference type="InterPro" id="IPR035938">
    <property type="entry name" value="Hemerythrin-like_sf"/>
</dbReference>
<feature type="domain" description="Hemerythrin-like" evidence="4">
    <location>
        <begin position="16"/>
        <end position="129"/>
    </location>
</feature>
<evidence type="ECO:0000256" key="1">
    <source>
        <dbReference type="ARBA" id="ARBA00010587"/>
    </source>
</evidence>
<keyword evidence="2" id="KW-0479">Metal-binding</keyword>
<comment type="similarity">
    <text evidence="1">Belongs to the hemerythrin family.</text>
</comment>
<dbReference type="InterPro" id="IPR012312">
    <property type="entry name" value="Hemerythrin-like"/>
</dbReference>
<dbReference type="NCBIfam" id="NF033749">
    <property type="entry name" value="bact_hemeryth"/>
    <property type="match status" value="1"/>
</dbReference>
<accession>A0ABV1HMY8</accession>
<name>A0ABV1HMY8_9FIRM</name>
<dbReference type="PANTHER" id="PTHR37164:SF1">
    <property type="entry name" value="BACTERIOHEMERYTHRIN"/>
    <property type="match status" value="1"/>
</dbReference>
<dbReference type="Gene3D" id="1.20.120.50">
    <property type="entry name" value="Hemerythrin-like"/>
    <property type="match status" value="1"/>
</dbReference>
<protein>
    <submittedName>
        <fullName evidence="5">Hemerythrin family protein</fullName>
    </submittedName>
</protein>
<proteinExistence type="inferred from homology"/>
<dbReference type="CDD" id="cd12107">
    <property type="entry name" value="Hemerythrin"/>
    <property type="match status" value="1"/>
</dbReference>
<evidence type="ECO:0000313" key="5">
    <source>
        <dbReference type="EMBL" id="MEQ2563680.1"/>
    </source>
</evidence>
<dbReference type="RefSeq" id="WP_349229792.1">
    <property type="nucleotide sequence ID" value="NZ_JBBMFJ010000023.1"/>
</dbReference>
<evidence type="ECO:0000259" key="4">
    <source>
        <dbReference type="Pfam" id="PF01814"/>
    </source>
</evidence>
<gene>
    <name evidence="5" type="ORF">WMO41_10990</name>
</gene>
<dbReference type="SUPFAM" id="SSF47188">
    <property type="entry name" value="Hemerythrin-like"/>
    <property type="match status" value="1"/>
</dbReference>
<sequence length="144" mass="17363">MTYDYDITFEDNLLTGNKMIDAQHKELIERIRNFVFACQDGKSKVNAIKMLDYLDEYTDFHFKEEEALQEKSGYPDRDKHHKKHEEFKKTIQELYEYLHDSEGPTDQFSELVHKNVVDWLFGHIKTFDRSVAEFIFMRENPERC</sequence>
<dbReference type="Pfam" id="PF01814">
    <property type="entry name" value="Hemerythrin"/>
    <property type="match status" value="1"/>
</dbReference>
<dbReference type="NCBIfam" id="TIGR02481">
    <property type="entry name" value="hemeryth_dom"/>
    <property type="match status" value="1"/>
</dbReference>
<reference evidence="5 6" key="1">
    <citation type="submission" date="2024-03" db="EMBL/GenBank/DDBJ databases">
        <title>Human intestinal bacterial collection.</title>
        <authorList>
            <person name="Pauvert C."/>
            <person name="Hitch T.C.A."/>
            <person name="Clavel T."/>
        </authorList>
    </citation>
    <scope>NUCLEOTIDE SEQUENCE [LARGE SCALE GENOMIC DNA]</scope>
    <source>
        <strain evidence="5 6">CLA-AP-H27</strain>
    </source>
</reference>
<dbReference type="PANTHER" id="PTHR37164">
    <property type="entry name" value="BACTERIOHEMERYTHRIN"/>
    <property type="match status" value="1"/>
</dbReference>
<dbReference type="InterPro" id="IPR012827">
    <property type="entry name" value="Hemerythrin_metal-bd"/>
</dbReference>
<evidence type="ECO:0000256" key="3">
    <source>
        <dbReference type="ARBA" id="ARBA00023004"/>
    </source>
</evidence>
<evidence type="ECO:0000313" key="6">
    <source>
        <dbReference type="Proteomes" id="UP001437460"/>
    </source>
</evidence>
<evidence type="ECO:0000256" key="2">
    <source>
        <dbReference type="ARBA" id="ARBA00022723"/>
    </source>
</evidence>
<organism evidence="5 6">
    <name type="scientific">Ventrimonas faecis</name>
    <dbReference type="NCBI Taxonomy" id="3133170"/>
    <lineage>
        <taxon>Bacteria</taxon>
        <taxon>Bacillati</taxon>
        <taxon>Bacillota</taxon>
        <taxon>Clostridia</taxon>
        <taxon>Lachnospirales</taxon>
        <taxon>Lachnospiraceae</taxon>
        <taxon>Ventrimonas</taxon>
    </lineage>
</organism>
<keyword evidence="3" id="KW-0408">Iron</keyword>
<dbReference type="EMBL" id="JBBMFJ010000023">
    <property type="protein sequence ID" value="MEQ2563680.1"/>
    <property type="molecule type" value="Genomic_DNA"/>
</dbReference>
<dbReference type="InterPro" id="IPR050669">
    <property type="entry name" value="Hemerythrin"/>
</dbReference>
<dbReference type="Proteomes" id="UP001437460">
    <property type="component" value="Unassembled WGS sequence"/>
</dbReference>
<keyword evidence="6" id="KW-1185">Reference proteome</keyword>
<comment type="caution">
    <text evidence="5">The sequence shown here is derived from an EMBL/GenBank/DDBJ whole genome shotgun (WGS) entry which is preliminary data.</text>
</comment>